<dbReference type="PANTHER" id="PTHR43179">
    <property type="entry name" value="RHAMNOSYLTRANSFERASE WBBL"/>
    <property type="match status" value="1"/>
</dbReference>
<dbReference type="Pfam" id="PF00535">
    <property type="entry name" value="Glycos_transf_2"/>
    <property type="match status" value="1"/>
</dbReference>
<feature type="domain" description="Glycosyltransferase 2-like" evidence="5">
    <location>
        <begin position="6"/>
        <end position="176"/>
    </location>
</feature>
<evidence type="ECO:0000256" key="2">
    <source>
        <dbReference type="ARBA" id="ARBA00006739"/>
    </source>
</evidence>
<sequence length="329" mass="36881">MSRVDLVIVNWNGLRHLPLCFDALRAQTFTDFQLWLVDNGSTDGSVDWVRRREPHVRLLVNPHNRGFAAANNQAIRAGGAPYVATLNNDTVPDPNWLAELVRALDADPRLGAAASLMLFADRPDVINSAGVAVDRLGIAWDRRGGQPVAKSETAPTPVFGACAGAALYRRAMLDEVGLFDEDFFAYLEDVDLAWRAQWAGWTTAYVPAARVLHCHSATAGEGSPLKRRLLGRNKVWLILKNYPLPYLWRYWPLMWGYDAAAVARALIMRQAAGVLAGRWEGWRNAAHAWRKRRALLRRCSDRHIFDVLAPAQSPRAVMARYQHLQANTR</sequence>
<keyword evidence="3" id="KW-0328">Glycosyltransferase</keyword>
<dbReference type="EMBL" id="PGTN01000043">
    <property type="protein sequence ID" value="PJF47570.1"/>
    <property type="molecule type" value="Genomic_DNA"/>
</dbReference>
<protein>
    <submittedName>
        <fullName evidence="6">Glycosyltransferase family 2 protein</fullName>
    </submittedName>
</protein>
<evidence type="ECO:0000256" key="3">
    <source>
        <dbReference type="ARBA" id="ARBA00022676"/>
    </source>
</evidence>
<gene>
    <name evidence="6" type="ORF">CUN48_07980</name>
</gene>
<evidence type="ECO:0000313" key="7">
    <source>
        <dbReference type="Proteomes" id="UP000230790"/>
    </source>
</evidence>
<dbReference type="Gene3D" id="3.90.550.10">
    <property type="entry name" value="Spore Coat Polysaccharide Biosynthesis Protein SpsA, Chain A"/>
    <property type="match status" value="1"/>
</dbReference>
<comment type="similarity">
    <text evidence="2">Belongs to the glycosyltransferase 2 family.</text>
</comment>
<dbReference type="Proteomes" id="UP000230790">
    <property type="component" value="Unassembled WGS sequence"/>
</dbReference>
<evidence type="ECO:0000259" key="5">
    <source>
        <dbReference type="Pfam" id="PF00535"/>
    </source>
</evidence>
<accession>A0A2M8QCR2</accession>
<dbReference type="AlphaFoldDB" id="A0A2M8QCR2"/>
<dbReference type="InterPro" id="IPR029044">
    <property type="entry name" value="Nucleotide-diphossugar_trans"/>
</dbReference>
<proteinExistence type="inferred from homology"/>
<dbReference type="PANTHER" id="PTHR43179:SF12">
    <property type="entry name" value="GALACTOFURANOSYLTRANSFERASE GLFT2"/>
    <property type="match status" value="1"/>
</dbReference>
<evidence type="ECO:0000313" key="6">
    <source>
        <dbReference type="EMBL" id="PJF47570.1"/>
    </source>
</evidence>
<comment type="caution">
    <text evidence="6">The sequence shown here is derived from an EMBL/GenBank/DDBJ whole genome shotgun (WGS) entry which is preliminary data.</text>
</comment>
<organism evidence="6 7">
    <name type="scientific">Candidatus Thermofonsia Clade 3 bacterium</name>
    <dbReference type="NCBI Taxonomy" id="2364212"/>
    <lineage>
        <taxon>Bacteria</taxon>
        <taxon>Bacillati</taxon>
        <taxon>Chloroflexota</taxon>
        <taxon>Candidatus Thermofontia</taxon>
        <taxon>Candidatus Thermofonsia Clade 3</taxon>
    </lineage>
</organism>
<evidence type="ECO:0000256" key="4">
    <source>
        <dbReference type="ARBA" id="ARBA00022679"/>
    </source>
</evidence>
<evidence type="ECO:0000256" key="1">
    <source>
        <dbReference type="ARBA" id="ARBA00004776"/>
    </source>
</evidence>
<comment type="pathway">
    <text evidence="1">Cell wall biogenesis; cell wall polysaccharide biosynthesis.</text>
</comment>
<dbReference type="SUPFAM" id="SSF53448">
    <property type="entry name" value="Nucleotide-diphospho-sugar transferases"/>
    <property type="match status" value="1"/>
</dbReference>
<reference evidence="6 7" key="1">
    <citation type="submission" date="2017-11" db="EMBL/GenBank/DDBJ databases">
        <title>Evolution of Phototrophy in the Chloroflexi Phylum Driven by Horizontal Gene Transfer.</title>
        <authorList>
            <person name="Ward L.M."/>
            <person name="Hemp J."/>
            <person name="Shih P.M."/>
            <person name="Mcglynn S.E."/>
            <person name="Fischer W."/>
        </authorList>
    </citation>
    <scope>NUCLEOTIDE SEQUENCE [LARGE SCALE GENOMIC DNA]</scope>
    <source>
        <strain evidence="6">JP3_7</strain>
    </source>
</reference>
<dbReference type="CDD" id="cd04186">
    <property type="entry name" value="GT_2_like_c"/>
    <property type="match status" value="1"/>
</dbReference>
<keyword evidence="4 6" id="KW-0808">Transferase</keyword>
<dbReference type="GO" id="GO:0016757">
    <property type="term" value="F:glycosyltransferase activity"/>
    <property type="evidence" value="ECO:0007669"/>
    <property type="project" value="UniProtKB-KW"/>
</dbReference>
<dbReference type="InterPro" id="IPR001173">
    <property type="entry name" value="Glyco_trans_2-like"/>
</dbReference>
<name>A0A2M8QCR2_9CHLR</name>